<reference evidence="4 5" key="2">
    <citation type="submission" date="2019-09" db="EMBL/GenBank/DDBJ databases">
        <authorList>
            <person name="Jin C."/>
        </authorList>
    </citation>
    <scope>NUCLEOTIDE SEQUENCE [LARGE SCALE GENOMIC DNA]</scope>
    <source>
        <strain evidence="4 5">AN110305</strain>
    </source>
</reference>
<feature type="domain" description="N-acetyltransferase" evidence="3">
    <location>
        <begin position="19"/>
        <end position="170"/>
    </location>
</feature>
<dbReference type="AlphaFoldDB" id="A0A5B2XFJ7"/>
<dbReference type="Pfam" id="PF13549">
    <property type="entry name" value="ATP-grasp_5"/>
    <property type="match status" value="1"/>
</dbReference>
<dbReference type="PANTHER" id="PTHR42793:SF1">
    <property type="entry name" value="PEPTIDYL-LYSINE N-ACETYLTRANSFERASE PATZ"/>
    <property type="match status" value="1"/>
</dbReference>
<dbReference type="InterPro" id="IPR000182">
    <property type="entry name" value="GNAT_dom"/>
</dbReference>
<keyword evidence="4" id="KW-0808">Transferase</keyword>
<dbReference type="GO" id="GO:0016747">
    <property type="term" value="F:acyltransferase activity, transferring groups other than amino-acyl groups"/>
    <property type="evidence" value="ECO:0007669"/>
    <property type="project" value="InterPro"/>
</dbReference>
<evidence type="ECO:0000259" key="2">
    <source>
        <dbReference type="PROSITE" id="PS50975"/>
    </source>
</evidence>
<dbReference type="Gene3D" id="3.40.50.261">
    <property type="entry name" value="Succinyl-CoA synthetase domains"/>
    <property type="match status" value="2"/>
</dbReference>
<dbReference type="Gene3D" id="3.30.1490.20">
    <property type="entry name" value="ATP-grasp fold, A domain"/>
    <property type="match status" value="1"/>
</dbReference>
<dbReference type="Gene3D" id="3.40.630.30">
    <property type="match status" value="1"/>
</dbReference>
<dbReference type="InterPro" id="IPR013815">
    <property type="entry name" value="ATP_grasp_subdomain_1"/>
</dbReference>
<dbReference type="Proteomes" id="UP000323454">
    <property type="component" value="Unassembled WGS sequence"/>
</dbReference>
<evidence type="ECO:0000313" key="5">
    <source>
        <dbReference type="Proteomes" id="UP000323454"/>
    </source>
</evidence>
<dbReference type="SUPFAM" id="SSF56059">
    <property type="entry name" value="Glutathione synthetase ATP-binding domain-like"/>
    <property type="match status" value="1"/>
</dbReference>
<dbReference type="InterPro" id="IPR036291">
    <property type="entry name" value="NAD(P)-bd_dom_sf"/>
</dbReference>
<dbReference type="EMBL" id="VUOB01000024">
    <property type="protein sequence ID" value="KAA2261835.1"/>
    <property type="molecule type" value="Genomic_DNA"/>
</dbReference>
<dbReference type="InterPro" id="IPR016102">
    <property type="entry name" value="Succinyl-CoA_synth-like"/>
</dbReference>
<protein>
    <submittedName>
        <fullName evidence="4">GNAT family N-acetyltransferase</fullName>
    </submittedName>
</protein>
<feature type="domain" description="ATP-grasp" evidence="2">
    <location>
        <begin position="673"/>
        <end position="724"/>
    </location>
</feature>
<gene>
    <name evidence="4" type="ORF">F0L68_15040</name>
</gene>
<evidence type="ECO:0000256" key="1">
    <source>
        <dbReference type="PROSITE-ProRule" id="PRU00409"/>
    </source>
</evidence>
<dbReference type="SUPFAM" id="SSF52210">
    <property type="entry name" value="Succinyl-CoA synthetase domains"/>
    <property type="match status" value="2"/>
</dbReference>
<keyword evidence="1" id="KW-0067">ATP-binding</keyword>
<dbReference type="InterPro" id="IPR043938">
    <property type="entry name" value="Ligase_CoA_dom"/>
</dbReference>
<reference evidence="4 5" key="1">
    <citation type="submission" date="2019-09" db="EMBL/GenBank/DDBJ databases">
        <title>Goodfellowia gen. nov., a new genus of the Pseudonocardineae related to Actinoalloteichus, containing Goodfellowia coeruleoviolacea gen. nov., comb. nov. gen. nov., comb. nov.</title>
        <authorList>
            <person name="Labeda D."/>
        </authorList>
    </citation>
    <scope>NUCLEOTIDE SEQUENCE [LARGE SCALE GENOMIC DNA]</scope>
    <source>
        <strain evidence="4 5">AN110305</strain>
    </source>
</reference>
<evidence type="ECO:0000259" key="3">
    <source>
        <dbReference type="PROSITE" id="PS51186"/>
    </source>
</evidence>
<dbReference type="PROSITE" id="PS51186">
    <property type="entry name" value="GNAT"/>
    <property type="match status" value="1"/>
</dbReference>
<dbReference type="Gene3D" id="3.30.470.20">
    <property type="entry name" value="ATP-grasp fold, B domain"/>
    <property type="match status" value="1"/>
</dbReference>
<keyword evidence="5" id="KW-1185">Reference proteome</keyword>
<organism evidence="4 5">
    <name type="scientific">Solihabitans fulvus</name>
    <dbReference type="NCBI Taxonomy" id="1892852"/>
    <lineage>
        <taxon>Bacteria</taxon>
        <taxon>Bacillati</taxon>
        <taxon>Actinomycetota</taxon>
        <taxon>Actinomycetes</taxon>
        <taxon>Pseudonocardiales</taxon>
        <taxon>Pseudonocardiaceae</taxon>
        <taxon>Solihabitans</taxon>
    </lineage>
</organism>
<dbReference type="InterPro" id="IPR016181">
    <property type="entry name" value="Acyl_CoA_acyltransferase"/>
</dbReference>
<dbReference type="OrthoDB" id="190266at2"/>
<dbReference type="PROSITE" id="PS50975">
    <property type="entry name" value="ATP_GRASP"/>
    <property type="match status" value="1"/>
</dbReference>
<proteinExistence type="predicted"/>
<dbReference type="CDD" id="cd04301">
    <property type="entry name" value="NAT_SF"/>
    <property type="match status" value="1"/>
</dbReference>
<comment type="caution">
    <text evidence="4">The sequence shown here is derived from an EMBL/GenBank/DDBJ whole genome shotgun (WGS) entry which is preliminary data.</text>
</comment>
<dbReference type="Pfam" id="PF13380">
    <property type="entry name" value="CoA_binding_2"/>
    <property type="match status" value="1"/>
</dbReference>
<dbReference type="GO" id="GO:0005524">
    <property type="term" value="F:ATP binding"/>
    <property type="evidence" value="ECO:0007669"/>
    <property type="project" value="UniProtKB-UniRule"/>
</dbReference>
<dbReference type="InterPro" id="IPR032875">
    <property type="entry name" value="Succ_CoA_lig_flav_dom"/>
</dbReference>
<dbReference type="PANTHER" id="PTHR42793">
    <property type="entry name" value="COA BINDING DOMAIN CONTAINING PROTEIN"/>
    <property type="match status" value="1"/>
</dbReference>
<name>A0A5B2XFJ7_9PSEU</name>
<dbReference type="InterPro" id="IPR003781">
    <property type="entry name" value="CoA-bd"/>
</dbReference>
<dbReference type="Pfam" id="PF00583">
    <property type="entry name" value="Acetyltransf_1"/>
    <property type="match status" value="1"/>
</dbReference>
<dbReference type="Pfam" id="PF19045">
    <property type="entry name" value="Ligase_CoA_2"/>
    <property type="match status" value="1"/>
</dbReference>
<keyword evidence="1" id="KW-0547">Nucleotide-binding</keyword>
<accession>A0A5B2XFJ7</accession>
<dbReference type="Pfam" id="PF13607">
    <property type="entry name" value="Succ_CoA_lig"/>
    <property type="match status" value="1"/>
</dbReference>
<sequence length="887" mass="92443">MTTPTTDPAWALLTDGRMVEIRPLHQGDGDAVRALHDQLPERDRYLRFFTGAPAGLPALARRIAGPVDTRHAALGAFLDGRLVGVANYEVLADATTAEVAFAVDHTAQAHGVGTLLLEHLGSLARRRGIRRLVAEVLAENTAMTRVLRDSGLSIRVTPDGTVVHVAIPLDPGDRYLDAVAEREAAADTASLTAVLRPRSIAVVGASRRTDSVGNAVLRNLVDGGCGGQLHAVNPHAAQIHGVRSYPSVDRLPDPPDLAVLCLPAHGVPDAAEQCGRFGVRALVVISAGLSGTDLGQRLRDTARQHGMRLVGPNCVGVVNTETAASLNATFLAHQPNGGGVGIVSQSGGVAIALLDQLDRLGLGVSTMVSTGDKYDVSGNDLLLWWRHDPTTELAVLYLESFGNPRKFARLARTLAAAKPVLTVRSGTSDTAQRAAASHTAAAATPTVTRDALFEQAGVIALDTLTELAGTVAALSWQPRPRGRRTAILSNAGGGGVLAADACAANGLLLLELAPATVTRLRALLPEQASLHNPVDTTAGVDAATYGACLRALLEDSGIDAVLAVTVPTALGDPGTSIADTTAGVDKPVLAVRLGQLDAVTSLDGTDTRVPSYGDPAEAAAALARVARYAAWTRRPAGRVPDHPDLDLARALATLGHAAEHHPEGGWLPPSDVADILAAFGIPMVELAVAHDEDGAAEAFTRFGRPVVLKAVAEGVLHKSAGGGVLLDLRDEAAVRAGLTELRERFGTALREVVVQPLVTPGRELLVGVSSDEVFGPLVVFGLGGTDTDLIADRAARLTPLTDTDAEALVHCLRGSHALFGPGATPRLDADAIEDVLLRVGRLAELLPEVAELDINPLVAGPTGCLGLDARIRIHPVEPTDPYLRRLR</sequence>
<dbReference type="GO" id="GO:0046872">
    <property type="term" value="F:metal ion binding"/>
    <property type="evidence" value="ECO:0007669"/>
    <property type="project" value="InterPro"/>
</dbReference>
<dbReference type="GO" id="GO:0043758">
    <property type="term" value="F:acetate-CoA ligase (ADP-forming) activity"/>
    <property type="evidence" value="ECO:0007669"/>
    <property type="project" value="InterPro"/>
</dbReference>
<dbReference type="InterPro" id="IPR011761">
    <property type="entry name" value="ATP-grasp"/>
</dbReference>
<evidence type="ECO:0000313" key="4">
    <source>
        <dbReference type="EMBL" id="KAA2261835.1"/>
    </source>
</evidence>
<dbReference type="SMART" id="SM00881">
    <property type="entry name" value="CoA_binding"/>
    <property type="match status" value="1"/>
</dbReference>
<dbReference type="RefSeq" id="WP_149850189.1">
    <property type="nucleotide sequence ID" value="NZ_VUOB01000024.1"/>
</dbReference>
<dbReference type="SUPFAM" id="SSF51735">
    <property type="entry name" value="NAD(P)-binding Rossmann-fold domains"/>
    <property type="match status" value="1"/>
</dbReference>
<dbReference type="Gene3D" id="3.40.50.720">
    <property type="entry name" value="NAD(P)-binding Rossmann-like Domain"/>
    <property type="match status" value="1"/>
</dbReference>
<dbReference type="SUPFAM" id="SSF55729">
    <property type="entry name" value="Acyl-CoA N-acyltransferases (Nat)"/>
    <property type="match status" value="1"/>
</dbReference>